<name>A0A7W3WP36_9ACTN</name>
<feature type="region of interest" description="Disordered" evidence="1">
    <location>
        <begin position="235"/>
        <end position="282"/>
    </location>
</feature>
<accession>A0A7W3WP36</accession>
<dbReference type="RefSeq" id="WP_181355204.1">
    <property type="nucleotide sequence ID" value="NZ_JABJWZ010000268.1"/>
</dbReference>
<feature type="non-terminal residue" evidence="2">
    <location>
        <position position="282"/>
    </location>
</feature>
<organism evidence="2 3">
    <name type="scientific">Streptomyces alkaliterrae</name>
    <dbReference type="NCBI Taxonomy" id="2213162"/>
    <lineage>
        <taxon>Bacteria</taxon>
        <taxon>Bacillati</taxon>
        <taxon>Actinomycetota</taxon>
        <taxon>Actinomycetes</taxon>
        <taxon>Kitasatosporales</taxon>
        <taxon>Streptomycetaceae</taxon>
        <taxon>Streptomyces</taxon>
    </lineage>
</organism>
<feature type="compositionally biased region" description="Basic residues" evidence="1">
    <location>
        <begin position="270"/>
        <end position="282"/>
    </location>
</feature>
<feature type="compositionally biased region" description="Basic and acidic residues" evidence="1">
    <location>
        <begin position="248"/>
        <end position="269"/>
    </location>
</feature>
<proteinExistence type="predicted"/>
<evidence type="ECO:0000256" key="1">
    <source>
        <dbReference type="SAM" id="MobiDB-lite"/>
    </source>
</evidence>
<dbReference type="PROSITE" id="PS51257">
    <property type="entry name" value="PROKAR_LIPOPROTEIN"/>
    <property type="match status" value="1"/>
</dbReference>
<protein>
    <recommendedName>
        <fullName evidence="4">Lipoprotein</fullName>
    </recommendedName>
</protein>
<reference evidence="3" key="1">
    <citation type="submission" date="2020-05" db="EMBL/GenBank/DDBJ databases">
        <title>Classification of alakaliphilic streptomycetes isolated from an alkaline soil next to Lonar Crater, India and a proposal for the recognition of Streptomyces alkaliterrae sp. nov.</title>
        <authorList>
            <person name="Golinska P."/>
        </authorList>
    </citation>
    <scope>NUCLEOTIDE SEQUENCE [LARGE SCALE GENOMIC DNA]</scope>
    <source>
        <strain evidence="3">OF3</strain>
    </source>
</reference>
<comment type="caution">
    <text evidence="2">The sequence shown here is derived from an EMBL/GenBank/DDBJ whole genome shotgun (WGS) entry which is preliminary data.</text>
</comment>
<evidence type="ECO:0000313" key="3">
    <source>
        <dbReference type="Proteomes" id="UP000525686"/>
    </source>
</evidence>
<dbReference type="AlphaFoldDB" id="A0A7W3WP36"/>
<dbReference type="Proteomes" id="UP000525686">
    <property type="component" value="Unassembled WGS sequence"/>
</dbReference>
<evidence type="ECO:0008006" key="4">
    <source>
        <dbReference type="Google" id="ProtNLM"/>
    </source>
</evidence>
<dbReference type="EMBL" id="JABJWZ010000268">
    <property type="protein sequence ID" value="MBB1255932.1"/>
    <property type="molecule type" value="Genomic_DNA"/>
</dbReference>
<evidence type="ECO:0000313" key="2">
    <source>
        <dbReference type="EMBL" id="MBB1255932.1"/>
    </source>
</evidence>
<dbReference type="Gene3D" id="2.50.20.20">
    <property type="match status" value="1"/>
</dbReference>
<gene>
    <name evidence="2" type="ORF">H3146_21590</name>
</gene>
<dbReference type="SUPFAM" id="SSF89392">
    <property type="entry name" value="Prokaryotic lipoproteins and lipoprotein localization factors"/>
    <property type="match status" value="1"/>
</dbReference>
<dbReference type="InterPro" id="IPR029046">
    <property type="entry name" value="LolA/LolB/LppX"/>
</dbReference>
<sequence length="282" mass="30160">MSPRRAATTTAVVVLTTTLTMVSTTACTVREDGALASAAAPVEVVQNPLAQVRSAADVLTRAGTSRTRTAMEMASGGTRLTITAHGDFDYRKRIGRLTVVLPDRVLRPVTEVITPGTLYMKNRGAGVPDDKWVRVDTTELSDGNLVTGGVTDPLTAAELLRGALEVDYLGTARVAGAAVRHYRGTTDLAAAARAAAEPLRQQLTAAARGFATSLVPFDAYLDDAGRLRKVRHEFVFDNSQGPGPLGGRRADPGRHLPHQDGHGDGQRRDPAHHHRARRLRLP</sequence>